<keyword evidence="3" id="KW-1185">Reference proteome</keyword>
<protein>
    <submittedName>
        <fullName evidence="2 4">Uncharacterized protein</fullName>
    </submittedName>
</protein>
<feature type="transmembrane region" description="Helical" evidence="1">
    <location>
        <begin position="12"/>
        <end position="38"/>
    </location>
</feature>
<evidence type="ECO:0000256" key="1">
    <source>
        <dbReference type="SAM" id="Phobius"/>
    </source>
</evidence>
<keyword evidence="1" id="KW-0472">Membrane</keyword>
<reference evidence="2 3" key="2">
    <citation type="submission" date="2018-11" db="EMBL/GenBank/DDBJ databases">
        <authorList>
            <consortium name="Pathogen Informatics"/>
        </authorList>
    </citation>
    <scope>NUCLEOTIDE SEQUENCE [LARGE SCALE GENOMIC DNA]</scope>
</reference>
<keyword evidence="1" id="KW-0812">Transmembrane</keyword>
<name>A0A183U3W9_TOXCA</name>
<accession>A0A183U3W9</accession>
<gene>
    <name evidence="2" type="ORF">TCNE_LOCUS3188</name>
</gene>
<organism evidence="3 4">
    <name type="scientific">Toxocara canis</name>
    <name type="common">Canine roundworm</name>
    <dbReference type="NCBI Taxonomy" id="6265"/>
    <lineage>
        <taxon>Eukaryota</taxon>
        <taxon>Metazoa</taxon>
        <taxon>Ecdysozoa</taxon>
        <taxon>Nematoda</taxon>
        <taxon>Chromadorea</taxon>
        <taxon>Rhabditida</taxon>
        <taxon>Spirurina</taxon>
        <taxon>Ascaridomorpha</taxon>
        <taxon>Ascaridoidea</taxon>
        <taxon>Toxocaridae</taxon>
        <taxon>Toxocara</taxon>
    </lineage>
</organism>
<keyword evidence="1" id="KW-1133">Transmembrane helix</keyword>
<sequence length="84" mass="9358">MFDEEEPGKPKNWGCTVAIIVLMMTVNIAVLIVCRVLLDSENEFDEPVLQGKLRDDITMFLGIFSMTFCFGCCCCFCCGGAVFK</sequence>
<reference evidence="4" key="1">
    <citation type="submission" date="2016-06" db="UniProtKB">
        <authorList>
            <consortium name="WormBaseParasite"/>
        </authorList>
    </citation>
    <scope>IDENTIFICATION</scope>
</reference>
<dbReference type="AlphaFoldDB" id="A0A183U3W9"/>
<dbReference type="WBParaSite" id="TCNE_0000318901-mRNA-1">
    <property type="protein sequence ID" value="TCNE_0000318901-mRNA-1"/>
    <property type="gene ID" value="TCNE_0000318901"/>
</dbReference>
<evidence type="ECO:0000313" key="4">
    <source>
        <dbReference type="WBParaSite" id="TCNE_0000318901-mRNA-1"/>
    </source>
</evidence>
<evidence type="ECO:0000313" key="2">
    <source>
        <dbReference type="EMBL" id="VDM28905.1"/>
    </source>
</evidence>
<dbReference type="EMBL" id="UYWY01003847">
    <property type="protein sequence ID" value="VDM28905.1"/>
    <property type="molecule type" value="Genomic_DNA"/>
</dbReference>
<feature type="transmembrane region" description="Helical" evidence="1">
    <location>
        <begin position="58"/>
        <end position="83"/>
    </location>
</feature>
<dbReference type="Proteomes" id="UP000050794">
    <property type="component" value="Unassembled WGS sequence"/>
</dbReference>
<evidence type="ECO:0000313" key="3">
    <source>
        <dbReference type="Proteomes" id="UP000050794"/>
    </source>
</evidence>
<proteinExistence type="predicted"/>